<dbReference type="EMBL" id="CAUYUJ010015795">
    <property type="protein sequence ID" value="CAK0858175.1"/>
    <property type="molecule type" value="Genomic_DNA"/>
</dbReference>
<proteinExistence type="predicted"/>
<accession>A0ABN9UF65</accession>
<sequence length="167" mass="18894">MGWTAGFGSRMNSFIDDLWVAVYKGLSVSICGTDEFVENVWRNHFDNALNLGICLAPVCRELSSHEWKEQGAWAVGFWLTPKLATVDHHYISSLKRYLASLVFTMNLALSGLVNETLRLAWASQQITIGALGPVPWRSHPAWGQVHRDIDIFYRRVCRDDQTEPAAE</sequence>
<evidence type="ECO:0000313" key="1">
    <source>
        <dbReference type="EMBL" id="CAK0858175.1"/>
    </source>
</evidence>
<gene>
    <name evidence="1" type="ORF">PCOR1329_LOCUS48044</name>
</gene>
<keyword evidence="2" id="KW-1185">Reference proteome</keyword>
<protein>
    <submittedName>
        <fullName evidence="1">Uncharacterized protein</fullName>
    </submittedName>
</protein>
<reference evidence="1" key="1">
    <citation type="submission" date="2023-10" db="EMBL/GenBank/DDBJ databases">
        <authorList>
            <person name="Chen Y."/>
            <person name="Shah S."/>
            <person name="Dougan E. K."/>
            <person name="Thang M."/>
            <person name="Chan C."/>
        </authorList>
    </citation>
    <scope>NUCLEOTIDE SEQUENCE [LARGE SCALE GENOMIC DNA]</scope>
</reference>
<comment type="caution">
    <text evidence="1">The sequence shown here is derived from an EMBL/GenBank/DDBJ whole genome shotgun (WGS) entry which is preliminary data.</text>
</comment>
<organism evidence="1 2">
    <name type="scientific">Prorocentrum cordatum</name>
    <dbReference type="NCBI Taxonomy" id="2364126"/>
    <lineage>
        <taxon>Eukaryota</taxon>
        <taxon>Sar</taxon>
        <taxon>Alveolata</taxon>
        <taxon>Dinophyceae</taxon>
        <taxon>Prorocentrales</taxon>
        <taxon>Prorocentraceae</taxon>
        <taxon>Prorocentrum</taxon>
    </lineage>
</organism>
<name>A0ABN9UF65_9DINO</name>
<dbReference type="Proteomes" id="UP001189429">
    <property type="component" value="Unassembled WGS sequence"/>
</dbReference>
<evidence type="ECO:0000313" key="2">
    <source>
        <dbReference type="Proteomes" id="UP001189429"/>
    </source>
</evidence>